<proteinExistence type="predicted"/>
<sequence>MHSHAVVPGGLDDLRVPHRHPGDVVDVTVRGLSVKAYVGAPPNRRTVASRHAIRLGNV</sequence>
<protein>
    <submittedName>
        <fullName evidence="1">Uncharacterized protein</fullName>
    </submittedName>
</protein>
<reference evidence="2" key="1">
    <citation type="journal article" date="2019" name="Int. J. Syst. Evol. Microbiol.">
        <title>The Global Catalogue of Microorganisms (GCM) 10K type strain sequencing project: providing services to taxonomists for standard genome sequencing and annotation.</title>
        <authorList>
            <consortium name="The Broad Institute Genomics Platform"/>
            <consortium name="The Broad Institute Genome Sequencing Center for Infectious Disease"/>
            <person name="Wu L."/>
            <person name="Ma J."/>
        </authorList>
    </citation>
    <scope>NUCLEOTIDE SEQUENCE [LARGE SCALE GENOMIC DNA]</scope>
    <source>
        <strain evidence="2">JCM 32206</strain>
    </source>
</reference>
<name>A0ABP8NS76_9NOCA</name>
<keyword evidence="2" id="KW-1185">Reference proteome</keyword>
<evidence type="ECO:0000313" key="2">
    <source>
        <dbReference type="Proteomes" id="UP001501183"/>
    </source>
</evidence>
<dbReference type="Proteomes" id="UP001501183">
    <property type="component" value="Unassembled WGS sequence"/>
</dbReference>
<accession>A0ABP8NS76</accession>
<organism evidence="1 2">
    <name type="scientific">Rhodococcus olei</name>
    <dbReference type="NCBI Taxonomy" id="2161675"/>
    <lineage>
        <taxon>Bacteria</taxon>
        <taxon>Bacillati</taxon>
        <taxon>Actinomycetota</taxon>
        <taxon>Actinomycetes</taxon>
        <taxon>Mycobacteriales</taxon>
        <taxon>Nocardiaceae</taxon>
        <taxon>Rhodococcus</taxon>
    </lineage>
</organism>
<gene>
    <name evidence="1" type="ORF">GCM10023094_03760</name>
</gene>
<evidence type="ECO:0000313" key="1">
    <source>
        <dbReference type="EMBL" id="GAA4472069.1"/>
    </source>
</evidence>
<dbReference type="EMBL" id="BAABFB010000012">
    <property type="protein sequence ID" value="GAA4472069.1"/>
    <property type="molecule type" value="Genomic_DNA"/>
</dbReference>
<comment type="caution">
    <text evidence="1">The sequence shown here is derived from an EMBL/GenBank/DDBJ whole genome shotgun (WGS) entry which is preliminary data.</text>
</comment>